<accession>A0AAV9UKZ2</accession>
<evidence type="ECO:0000313" key="2">
    <source>
        <dbReference type="EMBL" id="KAK6343659.1"/>
    </source>
</evidence>
<protein>
    <submittedName>
        <fullName evidence="2">Uncharacterized protein</fullName>
    </submittedName>
</protein>
<evidence type="ECO:0000256" key="1">
    <source>
        <dbReference type="SAM" id="MobiDB-lite"/>
    </source>
</evidence>
<sequence length="161" mass="17786">MCLIEEFISSTGCGHTVDVFTRCADAVKAGELQCDPTFVYKSASLNDSICASCAAAKIKGVAEAPPSVSRKTNQAKDLFTKLFCTQTDLVLNVSEPSRQRPSPKKRAREQQGTTCQRSEGRRDRNKKGRTHVDDPRRSCEQDATELDYGDQDAKENIKPRA</sequence>
<keyword evidence="3" id="KW-1185">Reference proteome</keyword>
<name>A0AAV9UKZ2_9PEZI</name>
<evidence type="ECO:0000313" key="3">
    <source>
        <dbReference type="Proteomes" id="UP001373714"/>
    </source>
</evidence>
<gene>
    <name evidence="2" type="ORF">TWF730_011250</name>
</gene>
<feature type="region of interest" description="Disordered" evidence="1">
    <location>
        <begin position="93"/>
        <end position="161"/>
    </location>
</feature>
<comment type="caution">
    <text evidence="2">The sequence shown here is derived from an EMBL/GenBank/DDBJ whole genome shotgun (WGS) entry which is preliminary data.</text>
</comment>
<feature type="compositionally biased region" description="Basic and acidic residues" evidence="1">
    <location>
        <begin position="130"/>
        <end position="140"/>
    </location>
</feature>
<feature type="compositionally biased region" description="Basic and acidic residues" evidence="1">
    <location>
        <begin position="151"/>
        <end position="161"/>
    </location>
</feature>
<dbReference type="EMBL" id="JAVHNS010000009">
    <property type="protein sequence ID" value="KAK6343659.1"/>
    <property type="molecule type" value="Genomic_DNA"/>
</dbReference>
<dbReference type="Proteomes" id="UP001373714">
    <property type="component" value="Unassembled WGS sequence"/>
</dbReference>
<reference evidence="2 3" key="1">
    <citation type="submission" date="2019-10" db="EMBL/GenBank/DDBJ databases">
        <authorList>
            <person name="Palmer J.M."/>
        </authorList>
    </citation>
    <scope>NUCLEOTIDE SEQUENCE [LARGE SCALE GENOMIC DNA]</scope>
    <source>
        <strain evidence="2 3">TWF730</strain>
    </source>
</reference>
<dbReference type="AlphaFoldDB" id="A0AAV9UKZ2"/>
<proteinExistence type="predicted"/>
<organism evidence="2 3">
    <name type="scientific">Orbilia blumenaviensis</name>
    <dbReference type="NCBI Taxonomy" id="1796055"/>
    <lineage>
        <taxon>Eukaryota</taxon>
        <taxon>Fungi</taxon>
        <taxon>Dikarya</taxon>
        <taxon>Ascomycota</taxon>
        <taxon>Pezizomycotina</taxon>
        <taxon>Orbiliomycetes</taxon>
        <taxon>Orbiliales</taxon>
        <taxon>Orbiliaceae</taxon>
        <taxon>Orbilia</taxon>
    </lineage>
</organism>